<name>A0A6P3IEJ1_BISBB</name>
<dbReference type="GO" id="GO:0005813">
    <property type="term" value="C:centrosome"/>
    <property type="evidence" value="ECO:0007669"/>
    <property type="project" value="TreeGrafter"/>
</dbReference>
<evidence type="ECO:0000313" key="2">
    <source>
        <dbReference type="Proteomes" id="UP000515208"/>
    </source>
</evidence>
<sequence>VQPPKKSLFSEMGHASKPGHRPHPPSSHDPSGSSGRCRNRQGPRPFRSFLDFLVEGQVLESLQTVVEEATERMATVKTEAGVPLVEMQDPVEVPRGGRRARARPSLSTLRRHRARPGLCVGRPNNYPSRSSSMSDSRSSCTAADWPGCHSRDSDLDSQGLGRLPPVTDQLLLEKSLKRLLQLENRG</sequence>
<dbReference type="Proteomes" id="UP000515208">
    <property type="component" value="Unplaced"/>
</dbReference>
<feature type="region of interest" description="Disordered" evidence="1">
    <location>
        <begin position="1"/>
        <end position="44"/>
    </location>
</feature>
<dbReference type="InterPro" id="IPR031532">
    <property type="entry name" value="DUF4702"/>
</dbReference>
<proteinExistence type="predicted"/>
<feature type="region of interest" description="Disordered" evidence="1">
    <location>
        <begin position="81"/>
        <end position="166"/>
    </location>
</feature>
<dbReference type="KEGG" id="bbis:104999081"/>
<reference evidence="3" key="1">
    <citation type="submission" date="2025-08" db="UniProtKB">
        <authorList>
            <consortium name="RefSeq"/>
        </authorList>
    </citation>
    <scope>IDENTIFICATION</scope>
    <source>
        <tissue evidence="3">Blood</tissue>
    </source>
</reference>
<dbReference type="GeneID" id="104999081"/>
<evidence type="ECO:0000256" key="1">
    <source>
        <dbReference type="SAM" id="MobiDB-lite"/>
    </source>
</evidence>
<dbReference type="Pfam" id="PF15774">
    <property type="entry name" value="DUF4702"/>
    <property type="match status" value="1"/>
</dbReference>
<dbReference type="AlphaFoldDB" id="A0A6P3IEJ1"/>
<keyword evidence="2" id="KW-1185">Reference proteome</keyword>
<feature type="non-terminal residue" evidence="3">
    <location>
        <position position="1"/>
    </location>
</feature>
<dbReference type="OrthoDB" id="9837963at2759"/>
<dbReference type="PANTHER" id="PTHR36861">
    <property type="entry name" value="COILED-COIL DOMAIN-CONTAINING PROTEIN 116"/>
    <property type="match status" value="1"/>
</dbReference>
<protein>
    <submittedName>
        <fullName evidence="3">Coiled-coil domain-containing protein 116-like</fullName>
    </submittedName>
</protein>
<dbReference type="PANTHER" id="PTHR36861:SF1">
    <property type="entry name" value="COILED-COIL DOMAIN-CONTAINING PROTEIN 116"/>
    <property type="match status" value="1"/>
</dbReference>
<feature type="compositionally biased region" description="Low complexity" evidence="1">
    <location>
        <begin position="128"/>
        <end position="139"/>
    </location>
</feature>
<evidence type="ECO:0000313" key="3">
    <source>
        <dbReference type="RefSeq" id="XP_010852883.1"/>
    </source>
</evidence>
<dbReference type="RefSeq" id="XP_010852883.1">
    <property type="nucleotide sequence ID" value="XM_010854581.1"/>
</dbReference>
<feature type="non-terminal residue" evidence="3">
    <location>
        <position position="186"/>
    </location>
</feature>
<accession>A0A6P3IEJ1</accession>
<gene>
    <name evidence="3" type="primary">LOC104999081</name>
</gene>
<organism evidence="2 3">
    <name type="scientific">Bison bison bison</name>
    <name type="common">North American plains bison</name>
    <dbReference type="NCBI Taxonomy" id="43346"/>
    <lineage>
        <taxon>Eukaryota</taxon>
        <taxon>Metazoa</taxon>
        <taxon>Chordata</taxon>
        <taxon>Craniata</taxon>
        <taxon>Vertebrata</taxon>
        <taxon>Euteleostomi</taxon>
        <taxon>Mammalia</taxon>
        <taxon>Eutheria</taxon>
        <taxon>Laurasiatheria</taxon>
        <taxon>Artiodactyla</taxon>
        <taxon>Ruminantia</taxon>
        <taxon>Pecora</taxon>
        <taxon>Bovidae</taxon>
        <taxon>Bovinae</taxon>
        <taxon>Bison</taxon>
    </lineage>
</organism>